<evidence type="ECO:0000313" key="10">
    <source>
        <dbReference type="Proteomes" id="UP000549113"/>
    </source>
</evidence>
<dbReference type="EMBL" id="JACIFH010000001">
    <property type="protein sequence ID" value="MBB4138667.1"/>
    <property type="molecule type" value="Genomic_DNA"/>
</dbReference>
<dbReference type="PANTHER" id="PTHR43362">
    <property type="entry name" value="MANNITOL DEHYDROGENASE DSF1-RELATED"/>
    <property type="match status" value="1"/>
</dbReference>
<gene>
    <name evidence="9" type="ORF">BKA10_000461</name>
</gene>
<dbReference type="InterPro" id="IPR036291">
    <property type="entry name" value="NAD(P)-bd_dom_sf"/>
</dbReference>
<dbReference type="Proteomes" id="UP000549113">
    <property type="component" value="Unassembled WGS sequence"/>
</dbReference>
<dbReference type="InterPro" id="IPR013328">
    <property type="entry name" value="6PGD_dom2"/>
</dbReference>
<dbReference type="AlphaFoldDB" id="A0AA40SLZ5"/>
<organism evidence="9 10">
    <name type="scientific">Microbacterium invictum</name>
    <dbReference type="NCBI Taxonomy" id="515415"/>
    <lineage>
        <taxon>Bacteria</taxon>
        <taxon>Bacillati</taxon>
        <taxon>Actinomycetota</taxon>
        <taxon>Actinomycetes</taxon>
        <taxon>Micrococcales</taxon>
        <taxon>Microbacteriaceae</taxon>
        <taxon>Microbacterium</taxon>
    </lineage>
</organism>
<dbReference type="InterPro" id="IPR023027">
    <property type="entry name" value="Mannitol_DH_CS"/>
</dbReference>
<dbReference type="GO" id="GO:0019594">
    <property type="term" value="P:mannitol metabolic process"/>
    <property type="evidence" value="ECO:0007669"/>
    <property type="project" value="InterPro"/>
</dbReference>
<evidence type="ECO:0000256" key="5">
    <source>
        <dbReference type="ARBA" id="ARBA00023027"/>
    </source>
</evidence>
<evidence type="ECO:0000256" key="2">
    <source>
        <dbReference type="ARBA" id="ARBA00012939"/>
    </source>
</evidence>
<dbReference type="InterPro" id="IPR013131">
    <property type="entry name" value="Mannitol_DH_N"/>
</dbReference>
<dbReference type="RefSeq" id="WP_183498429.1">
    <property type="nucleotide sequence ID" value="NZ_BAABCO010000003.1"/>
</dbReference>
<keyword evidence="10" id="KW-1185">Reference proteome</keyword>
<dbReference type="InterPro" id="IPR008927">
    <property type="entry name" value="6-PGluconate_DH-like_C_sf"/>
</dbReference>
<keyword evidence="4 9" id="KW-0560">Oxidoreductase</keyword>
<dbReference type="PANTHER" id="PTHR43362:SF1">
    <property type="entry name" value="MANNITOL DEHYDROGENASE 2-RELATED"/>
    <property type="match status" value="1"/>
</dbReference>
<comment type="catalytic activity">
    <reaction evidence="6">
        <text>D-mannitol 1-phosphate + NAD(+) = beta-D-fructose 6-phosphate + NADH + H(+)</text>
        <dbReference type="Rhea" id="RHEA:19661"/>
        <dbReference type="ChEBI" id="CHEBI:15378"/>
        <dbReference type="ChEBI" id="CHEBI:57540"/>
        <dbReference type="ChEBI" id="CHEBI:57634"/>
        <dbReference type="ChEBI" id="CHEBI:57945"/>
        <dbReference type="ChEBI" id="CHEBI:61381"/>
        <dbReference type="EC" id="1.1.1.17"/>
    </reaction>
</comment>
<dbReference type="InterPro" id="IPR000669">
    <property type="entry name" value="Mannitol_DH"/>
</dbReference>
<dbReference type="PRINTS" id="PR00084">
    <property type="entry name" value="MTLDHDRGNASE"/>
</dbReference>
<dbReference type="Pfam" id="PF08125">
    <property type="entry name" value="Mannitol_dh_C"/>
    <property type="match status" value="1"/>
</dbReference>
<protein>
    <recommendedName>
        <fullName evidence="3">Mannitol-1-phosphate 5-dehydrogenase</fullName>
        <ecNumber evidence="2">1.1.1.17</ecNumber>
    </recommendedName>
</protein>
<dbReference type="GO" id="GO:0008926">
    <property type="term" value="F:mannitol-1-phosphate 5-dehydrogenase activity"/>
    <property type="evidence" value="ECO:0007669"/>
    <property type="project" value="UniProtKB-EC"/>
</dbReference>
<evidence type="ECO:0000313" key="9">
    <source>
        <dbReference type="EMBL" id="MBB4138667.1"/>
    </source>
</evidence>
<evidence type="ECO:0000259" key="8">
    <source>
        <dbReference type="Pfam" id="PF08125"/>
    </source>
</evidence>
<dbReference type="Gene3D" id="3.40.50.720">
    <property type="entry name" value="NAD(P)-binding Rossmann-like Domain"/>
    <property type="match status" value="1"/>
</dbReference>
<evidence type="ECO:0000256" key="4">
    <source>
        <dbReference type="ARBA" id="ARBA00023002"/>
    </source>
</evidence>
<feature type="domain" description="Mannitol dehydrogenase C-terminal" evidence="8">
    <location>
        <begin position="293"/>
        <end position="416"/>
    </location>
</feature>
<evidence type="ECO:0000259" key="7">
    <source>
        <dbReference type="Pfam" id="PF01232"/>
    </source>
</evidence>
<accession>A0AA40SLZ5</accession>
<dbReference type="InterPro" id="IPR050988">
    <property type="entry name" value="Mannitol_DH/Oxidoreductase"/>
</dbReference>
<dbReference type="Gene3D" id="1.10.1040.10">
    <property type="entry name" value="N-(1-d-carboxylethyl)-l-norvaline Dehydrogenase, domain 2"/>
    <property type="match status" value="1"/>
</dbReference>
<comment type="caution">
    <text evidence="9">The sequence shown here is derived from an EMBL/GenBank/DDBJ whole genome shotgun (WGS) entry which is preliminary data.</text>
</comment>
<comment type="similarity">
    <text evidence="1">Belongs to the mannitol dehydrogenase family.</text>
</comment>
<dbReference type="PROSITE" id="PS00974">
    <property type="entry name" value="MANNITOL_DHGENASE"/>
    <property type="match status" value="1"/>
</dbReference>
<proteinExistence type="inferred from homology"/>
<dbReference type="EC" id="1.1.1.17" evidence="2"/>
<keyword evidence="5" id="KW-0520">NAD</keyword>
<sequence length="470" mass="50198">MPATEAAVKLTRAALQTRTGERAPAAPVRIVHIGLGAFARAHQAWYTTQVDDENAWGIAAFTGRSAAIADELAPQDGLFTLVERSADGDRTTLVRSIVEVVDGADVGRLMQLLAAPTTAVITMTVTESGYRLRSDGTPDTADPLVVADIAALRAVLNGAAADADAPPLTTALGRLVRALEARRQADAGPIAVVPCDNMPGNGAYVRRGVIALARGALPELGEWISQHVSFVSTSVDRITPRTTPDDVAAVATLTGWADSSPVVTEPFTDWVLSGRFPAGRPDWERAGARFVPDVEPYERRKLWLLNGAHSLLAYTGLLRGHRTVADAIGDDESRAEVERLWDEAVRHLPADLGLNRYRTALLKRFENARIEHHLAQIAPEALTKLRVRIAPVARAERAAGRAASATATPIAAWIALVLRRFELIDAQCDAITAASAAADPLRALLALVDEGLAADAVYLQAVRDVIPRLA</sequence>
<evidence type="ECO:0000256" key="6">
    <source>
        <dbReference type="ARBA" id="ARBA00048615"/>
    </source>
</evidence>
<reference evidence="9 10" key="1">
    <citation type="submission" date="2020-08" db="EMBL/GenBank/DDBJ databases">
        <title>Sequencing the genomes of 1000 actinobacteria strains.</title>
        <authorList>
            <person name="Klenk H.-P."/>
        </authorList>
    </citation>
    <scope>NUCLEOTIDE SEQUENCE [LARGE SCALE GENOMIC DNA]</scope>
    <source>
        <strain evidence="9 10">DSM 19600</strain>
    </source>
</reference>
<name>A0AA40SLZ5_9MICO</name>
<dbReference type="InterPro" id="IPR013118">
    <property type="entry name" value="Mannitol_DH_C"/>
</dbReference>
<evidence type="ECO:0000256" key="3">
    <source>
        <dbReference type="ARBA" id="ARBA00016219"/>
    </source>
</evidence>
<dbReference type="SUPFAM" id="SSF48179">
    <property type="entry name" value="6-phosphogluconate dehydrogenase C-terminal domain-like"/>
    <property type="match status" value="1"/>
</dbReference>
<feature type="domain" description="Mannitol dehydrogenase N-terminal" evidence="7">
    <location>
        <begin position="29"/>
        <end position="284"/>
    </location>
</feature>
<dbReference type="Pfam" id="PF01232">
    <property type="entry name" value="Mannitol_dh"/>
    <property type="match status" value="1"/>
</dbReference>
<dbReference type="SUPFAM" id="SSF51735">
    <property type="entry name" value="NAD(P)-binding Rossmann-fold domains"/>
    <property type="match status" value="1"/>
</dbReference>
<evidence type="ECO:0000256" key="1">
    <source>
        <dbReference type="ARBA" id="ARBA00006541"/>
    </source>
</evidence>